<dbReference type="PANTHER" id="PTHR46073">
    <property type="entry name" value="CHITINASE"/>
    <property type="match status" value="1"/>
</dbReference>
<dbReference type="GO" id="GO:0005975">
    <property type="term" value="P:carbohydrate metabolic process"/>
    <property type="evidence" value="ECO:0007669"/>
    <property type="project" value="InterPro"/>
</dbReference>
<dbReference type="RefSeq" id="NP_496126.1">
    <property type="nucleotide sequence ID" value="NM_063725.2"/>
</dbReference>
<dbReference type="UCSC" id="C08H9.12">
    <property type="organism name" value="c. elegans"/>
</dbReference>
<dbReference type="CTD" id="182436"/>
<evidence type="ECO:0000259" key="3">
    <source>
        <dbReference type="PROSITE" id="PS51910"/>
    </source>
</evidence>
<dbReference type="KEGG" id="cel:CELE_C08H9.12"/>
<dbReference type="FunCoup" id="Q17836">
    <property type="interactions" value="8"/>
</dbReference>
<dbReference type="CAZy" id="GH18">
    <property type="family name" value="Glycoside Hydrolase Family 18"/>
</dbReference>
<dbReference type="SMR" id="Q17836"/>
<name>Q17836_CAEEL</name>
<evidence type="ECO:0000256" key="2">
    <source>
        <dbReference type="SAM" id="Phobius"/>
    </source>
</evidence>
<dbReference type="Gene3D" id="3.20.20.80">
    <property type="entry name" value="Glycosidases"/>
    <property type="match status" value="2"/>
</dbReference>
<dbReference type="HOGENOM" id="CLU_002833_0_0_1"/>
<dbReference type="Proteomes" id="UP000001940">
    <property type="component" value="Chromosome II"/>
</dbReference>
<dbReference type="InterPro" id="IPR001223">
    <property type="entry name" value="Glyco_hydro18_cat"/>
</dbReference>
<feature type="transmembrane region" description="Helical" evidence="2">
    <location>
        <begin position="32"/>
        <end position="53"/>
    </location>
</feature>
<feature type="compositionally biased region" description="Polar residues" evidence="1">
    <location>
        <begin position="81"/>
        <end position="98"/>
    </location>
</feature>
<dbReference type="PIR" id="T19111">
    <property type="entry name" value="T19111"/>
</dbReference>
<dbReference type="eggNOG" id="KOG2806">
    <property type="taxonomic scope" value="Eukaryota"/>
</dbReference>
<dbReference type="Gene3D" id="3.10.50.10">
    <property type="match status" value="1"/>
</dbReference>
<dbReference type="OrthoDB" id="5861333at2759"/>
<dbReference type="AGR" id="WB:WBGene00007471"/>
<dbReference type="Pfam" id="PF00704">
    <property type="entry name" value="Glyco_hydro_18"/>
    <property type="match status" value="1"/>
</dbReference>
<evidence type="ECO:0000313" key="4">
    <source>
        <dbReference type="EMBL" id="CAA91149.1"/>
    </source>
</evidence>
<accession>Q17836</accession>
<keyword evidence="2" id="KW-1133">Transmembrane helix</keyword>
<dbReference type="WormBase" id="C08H9.12">
    <property type="protein sequence ID" value="CE02997"/>
    <property type="gene ID" value="WBGene00007471"/>
    <property type="gene designation" value="chil-6"/>
</dbReference>
<dbReference type="Bgee" id="WBGene00007471">
    <property type="expression patterns" value="Expressed in adult organism and 1 other cell type or tissue"/>
</dbReference>
<dbReference type="STRING" id="6239.C08H9.12.1"/>
<protein>
    <submittedName>
        <fullName evidence="4">GH18 domain-containing protein</fullName>
    </submittedName>
</protein>
<evidence type="ECO:0000256" key="1">
    <source>
        <dbReference type="SAM" id="MobiDB-lite"/>
    </source>
</evidence>
<keyword evidence="5" id="KW-1185">Reference proteome</keyword>
<dbReference type="GeneID" id="182436"/>
<evidence type="ECO:0000313" key="5">
    <source>
        <dbReference type="Proteomes" id="UP000001940"/>
    </source>
</evidence>
<proteinExistence type="predicted"/>
<dbReference type="PhylomeDB" id="Q17836"/>
<dbReference type="InParanoid" id="Q17836"/>
<dbReference type="SMART" id="SM00636">
    <property type="entry name" value="Glyco_18"/>
    <property type="match status" value="1"/>
</dbReference>
<dbReference type="AlphaFoldDB" id="Q17836"/>
<dbReference type="SUPFAM" id="SSF51445">
    <property type="entry name" value="(Trans)glycosidases"/>
    <property type="match status" value="1"/>
</dbReference>
<organism evidence="4 5">
    <name type="scientific">Caenorhabditis elegans</name>
    <dbReference type="NCBI Taxonomy" id="6239"/>
    <lineage>
        <taxon>Eukaryota</taxon>
        <taxon>Metazoa</taxon>
        <taxon>Ecdysozoa</taxon>
        <taxon>Nematoda</taxon>
        <taxon>Chromadorea</taxon>
        <taxon>Rhabditida</taxon>
        <taxon>Rhabditina</taxon>
        <taxon>Rhabditomorpha</taxon>
        <taxon>Rhabditoidea</taxon>
        <taxon>Rhabditidae</taxon>
        <taxon>Peloderinae</taxon>
        <taxon>Caenorhabditis</taxon>
    </lineage>
</organism>
<keyword evidence="2" id="KW-0812">Transmembrane</keyword>
<evidence type="ECO:0000313" key="6">
    <source>
        <dbReference type="WormBase" id="C08H9.12"/>
    </source>
</evidence>
<dbReference type="GO" id="GO:0008061">
    <property type="term" value="F:chitin binding"/>
    <property type="evidence" value="ECO:0007669"/>
    <property type="project" value="InterPro"/>
</dbReference>
<gene>
    <name evidence="4 6" type="primary">chil-6</name>
    <name evidence="6" type="ORF">C08H9.12</name>
    <name evidence="4" type="ORF">CELE_C08H9.12</name>
</gene>
<dbReference type="InterPro" id="IPR017853">
    <property type="entry name" value="GH"/>
</dbReference>
<feature type="region of interest" description="Disordered" evidence="1">
    <location>
        <begin position="81"/>
        <end position="104"/>
    </location>
</feature>
<dbReference type="InterPro" id="IPR029070">
    <property type="entry name" value="Chitinase_insertion_sf"/>
</dbReference>
<keyword evidence="2" id="KW-0472">Membrane</keyword>
<dbReference type="OMA" id="RDSTRSM"/>
<reference evidence="4 5" key="1">
    <citation type="journal article" date="1998" name="Science">
        <title>Genome sequence of the nematode C. elegans: a platform for investigating biology.</title>
        <authorList>
            <consortium name="The C. elegans sequencing consortium"/>
            <person name="Sulson J.E."/>
            <person name="Waterston R."/>
        </authorList>
    </citation>
    <scope>NUCLEOTIDE SEQUENCE [LARGE SCALE GENOMIC DNA]</scope>
    <source>
        <strain evidence="4 5">Bristol N2</strain>
    </source>
</reference>
<dbReference type="PROSITE" id="PS51910">
    <property type="entry name" value="GH18_2"/>
    <property type="match status" value="1"/>
</dbReference>
<sequence>MNRADLNSTSIPLLRIQNITRKTNRFAQWKNLINPCLILIAILVISAPVAFSLSELIMVARHKSETVSNLINMLIPSSQTSRTTMKTNNSPTTKLVQKSNEKVSPPAASCGKRIVGYFAEFENSPLSKKQLQMLTHIIYLFAIPKNGSLTFRDESSRRKFVAMKNEARKESSTLKVMISIGGQYSSGEFSGLVSKETSRNLFTNSIVSFVQNYDIDGVDIFWTWPKYSDENNYLMFIRELRYAFTELQKKLNRKETFVISLVISRNVNHLSNLVEFSNFVDFLNIYLFNSFLNQIGPDSPLYGGGSRIVDENMKYYICKSGQPSKFNIIVSFHATYWNGAELPLRDDSDDIWKDNNSGRLPIALPRRQLRQYNWNLTDIKFHNLTKTSYIWIPGPPTRFMTLEEERSLREKNRYVADHNIGGITMWTIDQDDDDHTLLKVVSSAELCTGDEKNTIKYKCE</sequence>
<dbReference type="PANTHER" id="PTHR46073:SF9">
    <property type="entry name" value="GH18 DOMAIN-CONTAINING PROTEIN"/>
    <property type="match status" value="1"/>
</dbReference>
<dbReference type="PaxDb" id="6239-C08H9.12"/>
<feature type="domain" description="GH18" evidence="3">
    <location>
        <begin position="112"/>
        <end position="448"/>
    </location>
</feature>
<dbReference type="EMBL" id="BX284602">
    <property type="protein sequence ID" value="CAA91149.1"/>
    <property type="molecule type" value="Genomic_DNA"/>
</dbReference>
<dbReference type="InterPro" id="IPR011583">
    <property type="entry name" value="Chitinase_II/V-like_cat"/>
</dbReference>